<dbReference type="InterPro" id="IPR030395">
    <property type="entry name" value="GP_PDE_dom"/>
</dbReference>
<evidence type="ECO:0000313" key="2">
    <source>
        <dbReference type="EMBL" id="NBN79985.1"/>
    </source>
</evidence>
<organism evidence="2 3">
    <name type="scientific">Pannonibacter tanglangensis</name>
    <dbReference type="NCBI Taxonomy" id="2750084"/>
    <lineage>
        <taxon>Bacteria</taxon>
        <taxon>Pseudomonadati</taxon>
        <taxon>Pseudomonadota</taxon>
        <taxon>Alphaproteobacteria</taxon>
        <taxon>Hyphomicrobiales</taxon>
        <taxon>Stappiaceae</taxon>
        <taxon>Pannonibacter</taxon>
    </lineage>
</organism>
<dbReference type="AlphaFoldDB" id="A0A7X5F569"/>
<dbReference type="Gene3D" id="3.20.20.190">
    <property type="entry name" value="Phosphatidylinositol (PI) phosphodiesterase"/>
    <property type="match status" value="1"/>
</dbReference>
<dbReference type="GO" id="GO:0006629">
    <property type="term" value="P:lipid metabolic process"/>
    <property type="evidence" value="ECO:0007669"/>
    <property type="project" value="InterPro"/>
</dbReference>
<dbReference type="Proteomes" id="UP000586722">
    <property type="component" value="Unassembled WGS sequence"/>
</dbReference>
<feature type="domain" description="GP-PDE" evidence="1">
    <location>
        <begin position="41"/>
        <end position="264"/>
    </location>
</feature>
<gene>
    <name evidence="2" type="ORF">GWI72_17035</name>
</gene>
<comment type="caution">
    <text evidence="2">The sequence shown here is derived from an EMBL/GenBank/DDBJ whole genome shotgun (WGS) entry which is preliminary data.</text>
</comment>
<evidence type="ECO:0000259" key="1">
    <source>
        <dbReference type="Pfam" id="PF03009"/>
    </source>
</evidence>
<proteinExistence type="predicted"/>
<dbReference type="SUPFAM" id="SSF51695">
    <property type="entry name" value="PLC-like phosphodiesterases"/>
    <property type="match status" value="1"/>
</dbReference>
<accession>A0A7X5F569</accession>
<protein>
    <submittedName>
        <fullName evidence="2">Glycerophosphodiester phosphodiesterase</fullName>
    </submittedName>
</protein>
<keyword evidence="3" id="KW-1185">Reference proteome</keyword>
<evidence type="ECO:0000313" key="3">
    <source>
        <dbReference type="Proteomes" id="UP000586722"/>
    </source>
</evidence>
<reference evidence="3" key="1">
    <citation type="submission" date="2020-01" db="EMBL/GenBank/DDBJ databases">
        <authorList>
            <person name="Fang Y."/>
            <person name="Sun R."/>
            <person name="Nie L."/>
            <person name="He J."/>
            <person name="Hao L."/>
            <person name="Wang L."/>
            <person name="Su S."/>
            <person name="Lv E."/>
            <person name="Zhang Z."/>
            <person name="Xie R."/>
            <person name="Liu H."/>
        </authorList>
    </citation>
    <scope>NUCLEOTIDE SEQUENCE [LARGE SCALE GENOMIC DNA]</scope>
    <source>
        <strain evidence="3">XCT-53</strain>
    </source>
</reference>
<name>A0A7X5F569_9HYPH</name>
<dbReference type="PANTHER" id="PTHR46211:SF14">
    <property type="entry name" value="GLYCEROPHOSPHODIESTER PHOSPHODIESTERASE"/>
    <property type="match status" value="1"/>
</dbReference>
<dbReference type="GO" id="GO:0008081">
    <property type="term" value="F:phosphoric diester hydrolase activity"/>
    <property type="evidence" value="ECO:0007669"/>
    <property type="project" value="InterPro"/>
</dbReference>
<dbReference type="PANTHER" id="PTHR46211">
    <property type="entry name" value="GLYCEROPHOSPHORYL DIESTER PHOSPHODIESTERASE"/>
    <property type="match status" value="1"/>
</dbReference>
<dbReference type="InterPro" id="IPR017946">
    <property type="entry name" value="PLC-like_Pdiesterase_TIM-brl"/>
</dbReference>
<dbReference type="Pfam" id="PF03009">
    <property type="entry name" value="GDPD"/>
    <property type="match status" value="1"/>
</dbReference>
<sequence length="274" mass="29325">MALERNGHRTWLKWHRGRIQPLDAEFGPARISLGMRLGASVEIDLTAHAGGGFAVLHDETLERSTTGSGRVRDTQPDALRQLFLRDGSGAATDQNVMLLSDLAALVAGETAHPDAVLQLDMKDTSATITPADIDAFVRDVAPVARHMLLSGGDPVAIAALSEAIPELGIGHDPCHDAVMLDLLRGGDYRRFVADALAASPRSTMIYLDHRLVLAAADRGENLAARFQDAGRKVDAYTIREIGPDTRPLVERLLALKVDQVTTDDALALSAAFAG</sequence>
<dbReference type="EMBL" id="JAABLQ010000002">
    <property type="protein sequence ID" value="NBN79985.1"/>
    <property type="molecule type" value="Genomic_DNA"/>
</dbReference>